<geneLocation type="plasmid" evidence="1 2">
    <name>pMNOD04</name>
</geneLocation>
<proteinExistence type="predicted"/>
<dbReference type="KEGG" id="mno:Mnod_7694"/>
<dbReference type="Proteomes" id="UP000008207">
    <property type="component" value="Plasmid pMNOD04"/>
</dbReference>
<gene>
    <name evidence="1" type="ordered locus">Mnod_7694</name>
</gene>
<accession>B8IXZ8</accession>
<sequence>MSSVIDKVLKEIMAERAARIEARRRREREIAAEFPFRLSMGPPFIQVAHDERNDIPQDVANWLEENEVSFHHNERHFRFKTESDALLYQMRWYEYVSTC</sequence>
<dbReference type="EMBL" id="CP001353">
    <property type="protein sequence ID" value="ACL63288.1"/>
    <property type="molecule type" value="Genomic_DNA"/>
</dbReference>
<evidence type="ECO:0000313" key="2">
    <source>
        <dbReference type="Proteomes" id="UP000008207"/>
    </source>
</evidence>
<evidence type="ECO:0000313" key="1">
    <source>
        <dbReference type="EMBL" id="ACL63288.1"/>
    </source>
</evidence>
<keyword evidence="1" id="KW-0614">Plasmid</keyword>
<protein>
    <submittedName>
        <fullName evidence="1">Uncharacterized protein</fullName>
    </submittedName>
</protein>
<keyword evidence="2" id="KW-1185">Reference proteome</keyword>
<reference evidence="2" key="1">
    <citation type="submission" date="2009-01" db="EMBL/GenBank/DDBJ databases">
        <title>Complete sequence of plasmid 4 of Methylobacterium nodulans ORS 2060.</title>
        <authorList>
            <consortium name="US DOE Joint Genome Institute"/>
            <person name="Lucas S."/>
            <person name="Copeland A."/>
            <person name="Lapidus A."/>
            <person name="Glavina del Rio T."/>
            <person name="Dalin E."/>
            <person name="Tice H."/>
            <person name="Bruce D."/>
            <person name="Goodwin L."/>
            <person name="Pitluck S."/>
            <person name="Sims D."/>
            <person name="Brettin T."/>
            <person name="Detter J.C."/>
            <person name="Han C."/>
            <person name="Larimer F."/>
            <person name="Land M."/>
            <person name="Hauser L."/>
            <person name="Kyrpides N."/>
            <person name="Ivanova N."/>
            <person name="Marx C.J."/>
            <person name="Richardson P."/>
        </authorList>
    </citation>
    <scope>NUCLEOTIDE SEQUENCE [LARGE SCALE GENOMIC DNA]</scope>
    <source>
        <strain evidence="2">LMG 21967 / CNCM I-2342 / ORS 2060</strain>
        <plasmid evidence="2">Plasmid pMNOD04</plasmid>
    </source>
</reference>
<dbReference type="RefSeq" id="WP_015926845.1">
    <property type="nucleotide sequence ID" value="NC_011895.1"/>
</dbReference>
<dbReference type="HOGENOM" id="CLU_2317071_0_0_5"/>
<name>B8IXZ8_METNO</name>
<organism evidence="1 2">
    <name type="scientific">Methylobacterium nodulans (strain LMG 21967 / CNCM I-2342 / ORS 2060)</name>
    <dbReference type="NCBI Taxonomy" id="460265"/>
    <lineage>
        <taxon>Bacteria</taxon>
        <taxon>Pseudomonadati</taxon>
        <taxon>Pseudomonadota</taxon>
        <taxon>Alphaproteobacteria</taxon>
        <taxon>Hyphomicrobiales</taxon>
        <taxon>Methylobacteriaceae</taxon>
        <taxon>Methylobacterium</taxon>
    </lineage>
</organism>
<dbReference type="AlphaFoldDB" id="B8IXZ8"/>